<feature type="domain" description="NAD(P)-binding" evidence="4">
    <location>
        <begin position="31"/>
        <end position="168"/>
    </location>
</feature>
<dbReference type="CDD" id="cd05259">
    <property type="entry name" value="PCBER_SDR_a"/>
    <property type="match status" value="1"/>
</dbReference>
<evidence type="ECO:0000256" key="3">
    <source>
        <dbReference type="ARBA" id="ARBA00023002"/>
    </source>
</evidence>
<dbReference type="Gene3D" id="3.40.50.720">
    <property type="entry name" value="NAD(P)-binding Rossmann-like Domain"/>
    <property type="match status" value="1"/>
</dbReference>
<dbReference type="PANTHER" id="PTHR47706:SF1">
    <property type="entry name" value="CIPA-LIKE, PUTATIVE (AFU_ORTHOLOGUE AFUA_1G12460)-RELATED"/>
    <property type="match status" value="1"/>
</dbReference>
<accession>A0A8H6NIT7</accession>
<evidence type="ECO:0000313" key="5">
    <source>
        <dbReference type="EMBL" id="KAF6835187.1"/>
    </source>
</evidence>
<evidence type="ECO:0000256" key="2">
    <source>
        <dbReference type="ARBA" id="ARBA00022857"/>
    </source>
</evidence>
<dbReference type="InterPro" id="IPR036291">
    <property type="entry name" value="NAD(P)-bd_dom_sf"/>
</dbReference>
<name>A0A8H6NIT7_9PEZI</name>
<comment type="similarity">
    <text evidence="1">Belongs to the NmrA-type oxidoreductase family. Isoflavone reductase subfamily.</text>
</comment>
<dbReference type="InterPro" id="IPR016040">
    <property type="entry name" value="NAD(P)-bd_dom"/>
</dbReference>
<keyword evidence="6" id="KW-1185">Reference proteome</keyword>
<dbReference type="AlphaFoldDB" id="A0A8H6NIT7"/>
<dbReference type="InterPro" id="IPR051609">
    <property type="entry name" value="NmrA/Isoflavone_reductase-like"/>
</dbReference>
<reference evidence="5" key="1">
    <citation type="journal article" date="2020" name="Phytopathology">
        <title>Genome Sequence Resources of Colletotrichum truncatum, C. plurivorum, C. musicola, and C. sojae: Four Species Pathogenic to Soybean (Glycine max).</title>
        <authorList>
            <person name="Rogerio F."/>
            <person name="Boufleur T.R."/>
            <person name="Ciampi-Guillardi M."/>
            <person name="Sukno S.A."/>
            <person name="Thon M.R."/>
            <person name="Massola Junior N.S."/>
            <person name="Baroncelli R."/>
        </authorList>
    </citation>
    <scope>NUCLEOTIDE SEQUENCE</scope>
    <source>
        <strain evidence="5">LFN00145</strain>
    </source>
</reference>
<keyword evidence="2" id="KW-0521">NADP</keyword>
<dbReference type="Proteomes" id="UP000654918">
    <property type="component" value="Unassembled WGS sequence"/>
</dbReference>
<dbReference type="Gene3D" id="3.90.25.10">
    <property type="entry name" value="UDP-galactose 4-epimerase, domain 1"/>
    <property type="match status" value="1"/>
</dbReference>
<dbReference type="EMBL" id="WIGO01000042">
    <property type="protein sequence ID" value="KAF6835187.1"/>
    <property type="molecule type" value="Genomic_DNA"/>
</dbReference>
<dbReference type="PANTHER" id="PTHR47706">
    <property type="entry name" value="NMRA-LIKE FAMILY PROTEIN"/>
    <property type="match status" value="1"/>
</dbReference>
<dbReference type="Pfam" id="PF13460">
    <property type="entry name" value="NAD_binding_10"/>
    <property type="match status" value="1"/>
</dbReference>
<organism evidence="5 6">
    <name type="scientific">Colletotrichum plurivorum</name>
    <dbReference type="NCBI Taxonomy" id="2175906"/>
    <lineage>
        <taxon>Eukaryota</taxon>
        <taxon>Fungi</taxon>
        <taxon>Dikarya</taxon>
        <taxon>Ascomycota</taxon>
        <taxon>Pezizomycotina</taxon>
        <taxon>Sordariomycetes</taxon>
        <taxon>Hypocreomycetidae</taxon>
        <taxon>Glomerellales</taxon>
        <taxon>Glomerellaceae</taxon>
        <taxon>Colletotrichum</taxon>
        <taxon>Colletotrichum orchidearum species complex</taxon>
    </lineage>
</organism>
<keyword evidence="3" id="KW-0560">Oxidoreductase</keyword>
<dbReference type="InterPro" id="IPR045312">
    <property type="entry name" value="PCBER-like"/>
</dbReference>
<evidence type="ECO:0000259" key="4">
    <source>
        <dbReference type="Pfam" id="PF13460"/>
    </source>
</evidence>
<protein>
    <submittedName>
        <fullName evidence="5">NmrA-like family protein</fullName>
    </submittedName>
</protein>
<proteinExistence type="inferred from homology"/>
<dbReference type="SUPFAM" id="SSF51735">
    <property type="entry name" value="NAD(P)-binding Rossmann-fold domains"/>
    <property type="match status" value="1"/>
</dbReference>
<comment type="caution">
    <text evidence="5">The sequence shown here is derived from an EMBL/GenBank/DDBJ whole genome shotgun (WGS) entry which is preliminary data.</text>
</comment>
<sequence>MSTFQNVALLGVWPPDRSCYLWLTSSHLQKGLLGSAVLPELVNAGFNVTVFGRSESSKEGLPEGVNFAVVDYSSVDSLASAFRGQDAVVSTVNLRGLMDQKATIDASIKAGVKRYIPSDWGSFTTDPKAHRELPGVMGPMAAIQKYLAEKAEAGEIEYNVFSIGAFTDLLVKWPVAFDFANKTVELWDGGRQGLSTTSLAAIGKAVAGALKNPEATKNRNLRIHEHVVSQAQLLALAKKFSPPGTEWKETAVDAEEGFAKAVKTLEEDPRNEGKILGAIKAGLLSGRFETAYDPVDNELVGVPVLTEADLEAKFAAAYKS</sequence>
<evidence type="ECO:0000256" key="1">
    <source>
        <dbReference type="ARBA" id="ARBA00005725"/>
    </source>
</evidence>
<dbReference type="GO" id="GO:0016491">
    <property type="term" value="F:oxidoreductase activity"/>
    <property type="evidence" value="ECO:0007669"/>
    <property type="project" value="UniProtKB-KW"/>
</dbReference>
<evidence type="ECO:0000313" key="6">
    <source>
        <dbReference type="Proteomes" id="UP000654918"/>
    </source>
</evidence>
<gene>
    <name evidence="5" type="ORF">CPLU01_04447</name>
</gene>